<feature type="region of interest" description="Disordered" evidence="1">
    <location>
        <begin position="224"/>
        <end position="256"/>
    </location>
</feature>
<evidence type="ECO:0000313" key="2">
    <source>
        <dbReference type="EMBL" id="CAD7262701.1"/>
    </source>
</evidence>
<organism evidence="2">
    <name type="scientific">Timema shepardi</name>
    <name type="common">Walking stick</name>
    <dbReference type="NCBI Taxonomy" id="629360"/>
    <lineage>
        <taxon>Eukaryota</taxon>
        <taxon>Metazoa</taxon>
        <taxon>Ecdysozoa</taxon>
        <taxon>Arthropoda</taxon>
        <taxon>Hexapoda</taxon>
        <taxon>Insecta</taxon>
        <taxon>Pterygota</taxon>
        <taxon>Neoptera</taxon>
        <taxon>Polyneoptera</taxon>
        <taxon>Phasmatodea</taxon>
        <taxon>Timematodea</taxon>
        <taxon>Timematoidea</taxon>
        <taxon>Timematidae</taxon>
        <taxon>Timema</taxon>
    </lineage>
</organism>
<gene>
    <name evidence="2" type="ORF">TSIB3V08_LOCUS6798</name>
</gene>
<name>A0A7R9AXZ3_TIMSH</name>
<protein>
    <submittedName>
        <fullName evidence="2">Uncharacterized protein</fullName>
    </submittedName>
</protein>
<accession>A0A7R9AXZ3</accession>
<dbReference type="AlphaFoldDB" id="A0A7R9AXZ3"/>
<reference evidence="2" key="1">
    <citation type="submission" date="2020-11" db="EMBL/GenBank/DDBJ databases">
        <authorList>
            <person name="Tran Van P."/>
        </authorList>
    </citation>
    <scope>NUCLEOTIDE SEQUENCE</scope>
</reference>
<proteinExistence type="predicted"/>
<sequence length="256" mass="28758">MRMHTYLRWLIGSPVSNISSSVDEVERSQTLVEQFTPMRQKSCDWLRVRHVTTFLFCASFSVNMGIHKCEVLCHHGMRLVDAAHNPRLLAFGWTLTAQLGGRAEQEVQFYNIITVSPKRRELDTVMKKARRDGPNQSNYWNKKLLEVEEKDPNSTLLVTRCRSPNIAGTKCCNWPGGGIVVSKNCMEVVLLRRLVLGPATRGHHGLAVGLVGQHARAGLEQDLPPQLVGHAPEKGREREKERESAGLIHLSLSHKG</sequence>
<dbReference type="EMBL" id="OC003021">
    <property type="protein sequence ID" value="CAD7262701.1"/>
    <property type="molecule type" value="Genomic_DNA"/>
</dbReference>
<evidence type="ECO:0000256" key="1">
    <source>
        <dbReference type="SAM" id="MobiDB-lite"/>
    </source>
</evidence>
<feature type="compositionally biased region" description="Basic and acidic residues" evidence="1">
    <location>
        <begin position="231"/>
        <end position="244"/>
    </location>
</feature>